<reference evidence="7" key="1">
    <citation type="submission" date="2021-02" db="EMBL/GenBank/DDBJ databases">
        <authorList>
            <person name="Dougan E. K."/>
            <person name="Rhodes N."/>
            <person name="Thang M."/>
            <person name="Chan C."/>
        </authorList>
    </citation>
    <scope>NUCLEOTIDE SEQUENCE</scope>
</reference>
<keyword evidence="8" id="KW-1185">Reference proteome</keyword>
<evidence type="ECO:0000259" key="6">
    <source>
        <dbReference type="Pfam" id="PF01490"/>
    </source>
</evidence>
<evidence type="ECO:0000313" key="8">
    <source>
        <dbReference type="Proteomes" id="UP000604046"/>
    </source>
</evidence>
<dbReference type="GO" id="GO:0016020">
    <property type="term" value="C:membrane"/>
    <property type="evidence" value="ECO:0007669"/>
    <property type="project" value="UniProtKB-SubCell"/>
</dbReference>
<evidence type="ECO:0000256" key="2">
    <source>
        <dbReference type="ARBA" id="ARBA00022692"/>
    </source>
</evidence>
<dbReference type="EMBL" id="CAJNDS010000115">
    <property type="protein sequence ID" value="CAE6963627.1"/>
    <property type="molecule type" value="Genomic_DNA"/>
</dbReference>
<proteinExistence type="predicted"/>
<evidence type="ECO:0000256" key="1">
    <source>
        <dbReference type="ARBA" id="ARBA00004141"/>
    </source>
</evidence>
<name>A0A812HXW3_9DINO</name>
<comment type="subcellular location">
    <subcellularLocation>
        <location evidence="1">Membrane</location>
        <topology evidence="1">Multi-pass membrane protein</topology>
    </subcellularLocation>
</comment>
<dbReference type="InterPro" id="IPR013057">
    <property type="entry name" value="AA_transpt_TM"/>
</dbReference>
<feature type="transmembrane region" description="Helical" evidence="5">
    <location>
        <begin position="45"/>
        <end position="66"/>
    </location>
</feature>
<feature type="transmembrane region" description="Helical" evidence="5">
    <location>
        <begin position="134"/>
        <end position="154"/>
    </location>
</feature>
<feature type="transmembrane region" description="Helical" evidence="5">
    <location>
        <begin position="21"/>
        <end position="39"/>
    </location>
</feature>
<dbReference type="AlphaFoldDB" id="A0A812HXW3"/>
<feature type="transmembrane region" description="Helical" evidence="5">
    <location>
        <begin position="354"/>
        <end position="379"/>
    </location>
</feature>
<evidence type="ECO:0000256" key="4">
    <source>
        <dbReference type="ARBA" id="ARBA00023136"/>
    </source>
</evidence>
<evidence type="ECO:0000256" key="3">
    <source>
        <dbReference type="ARBA" id="ARBA00022989"/>
    </source>
</evidence>
<gene>
    <name evidence="7" type="primary">AAP4</name>
    <name evidence="7" type="ORF">SNAT2548_LOCUS2086</name>
</gene>
<keyword evidence="4 5" id="KW-0472">Membrane</keyword>
<feature type="transmembrane region" description="Helical" evidence="5">
    <location>
        <begin position="161"/>
        <end position="180"/>
    </location>
</feature>
<dbReference type="OrthoDB" id="294730at2759"/>
<organism evidence="7 8">
    <name type="scientific">Symbiodinium natans</name>
    <dbReference type="NCBI Taxonomy" id="878477"/>
    <lineage>
        <taxon>Eukaryota</taxon>
        <taxon>Sar</taxon>
        <taxon>Alveolata</taxon>
        <taxon>Dinophyceae</taxon>
        <taxon>Suessiales</taxon>
        <taxon>Symbiodiniaceae</taxon>
        <taxon>Symbiodinium</taxon>
    </lineage>
</organism>
<evidence type="ECO:0000313" key="7">
    <source>
        <dbReference type="EMBL" id="CAE6963627.1"/>
    </source>
</evidence>
<evidence type="ECO:0000256" key="5">
    <source>
        <dbReference type="SAM" id="Phobius"/>
    </source>
</evidence>
<feature type="transmembrane region" description="Helical" evidence="5">
    <location>
        <begin position="100"/>
        <end position="122"/>
    </location>
</feature>
<accession>A0A812HXW3</accession>
<feature type="transmembrane region" description="Helical" evidence="5">
    <location>
        <begin position="328"/>
        <end position="348"/>
    </location>
</feature>
<keyword evidence="3 5" id="KW-1133">Transmembrane helix</keyword>
<keyword evidence="2 5" id="KW-0812">Transmembrane</keyword>
<dbReference type="PANTHER" id="PTHR22950">
    <property type="entry name" value="AMINO ACID TRANSPORTER"/>
    <property type="match status" value="1"/>
</dbReference>
<feature type="transmembrane region" description="Helical" evidence="5">
    <location>
        <begin position="235"/>
        <end position="259"/>
    </location>
</feature>
<feature type="transmembrane region" description="Helical" evidence="5">
    <location>
        <begin position="200"/>
        <end position="223"/>
    </location>
</feature>
<dbReference type="GO" id="GO:0015179">
    <property type="term" value="F:L-amino acid transmembrane transporter activity"/>
    <property type="evidence" value="ECO:0007669"/>
    <property type="project" value="TreeGrafter"/>
</dbReference>
<feature type="transmembrane region" description="Helical" evidence="5">
    <location>
        <begin position="279"/>
        <end position="300"/>
    </location>
</feature>
<dbReference type="Proteomes" id="UP000604046">
    <property type="component" value="Unassembled WGS sequence"/>
</dbReference>
<dbReference type="PANTHER" id="PTHR22950:SF461">
    <property type="entry name" value="AMINO ACID TRANSPORTER TRANSMEMBRANE DOMAIN-CONTAINING PROTEIN"/>
    <property type="match status" value="1"/>
</dbReference>
<feature type="domain" description="Amino acid transporter transmembrane" evidence="6">
    <location>
        <begin position="14"/>
        <end position="374"/>
    </location>
</feature>
<comment type="caution">
    <text evidence="7">The sequence shown here is derived from an EMBL/GenBank/DDBJ whole genome shotgun (WGS) entry which is preliminary data.</text>
</comment>
<protein>
    <submittedName>
        <fullName evidence="7">AAP4 protein</fullName>
    </submittedName>
</protein>
<dbReference type="Pfam" id="PF01490">
    <property type="entry name" value="Aa_trans"/>
    <property type="match status" value="1"/>
</dbReference>
<sequence length="393" mass="42935">MSLSFVSTQSAHRGSHWLGTSWIMLTDIVGTSVLTFAGVARQLGWVWTILFIVCLAPVSIYSALLMSRTGSTLAKLPGGKRPESMGEAARLTLGGDKAAAATYLAVYGFGYLGQSSYILVLGQCLQGVFFQSELCLPTATAIACLLCLPIAVSVRHLSDSVVLCFINLFLIVAVLAIVMAKMYFEGRPSNVHTFAFAEDLTFWSAFGAASNIVYSYTGHWLYFELMADMQTPEHFPLVFLINAPLQVFLYLLVACWGYHFAGDKAEGYFLDNLPDGEPYRWASILLFLHVAIAFLVKNVVISRALHMRLSPSRVDVGFREPGGIRAQAEFAACVVFVFITGTLIANSIPFFSDLLALIGSLLSGPISFLLPIAGVLSVYERSGTCGYMWYVRV</sequence>